<dbReference type="PANTHER" id="PTHR35741">
    <property type="entry name" value="FACTOR CWC22-LIKE PROTEIN, PUTATIVE (DUF3245)-RELATED"/>
    <property type="match status" value="1"/>
</dbReference>
<dbReference type="AlphaFoldDB" id="A0AAP0RBF0"/>
<protein>
    <submittedName>
        <fullName evidence="2">Uncharacterized protein</fullName>
    </submittedName>
</protein>
<sequence>MSTNEAPQKIAPPKLVILDKALKLAEQWVDNMSGSLEDESTEVDLEGRPSRLGLGAKVLRQCKVGPSNDPVERKLHAKLNAGKRKAAQSTEETIPSARDGCGDDDEEDEDSESRTKVFSKKRVISLTSSLKAKKKLK</sequence>
<gene>
    <name evidence="2" type="ORF">L1049_018650</name>
</gene>
<keyword evidence="3" id="KW-1185">Reference proteome</keyword>
<dbReference type="PANTHER" id="PTHR35741:SF1">
    <property type="entry name" value="FACTOR CWC22-LIKE PROTEIN, PUTATIVE (DUF3245)-RELATED"/>
    <property type="match status" value="1"/>
</dbReference>
<evidence type="ECO:0000256" key="1">
    <source>
        <dbReference type="SAM" id="MobiDB-lite"/>
    </source>
</evidence>
<organism evidence="2 3">
    <name type="scientific">Liquidambar formosana</name>
    <name type="common">Formosan gum</name>
    <dbReference type="NCBI Taxonomy" id="63359"/>
    <lineage>
        <taxon>Eukaryota</taxon>
        <taxon>Viridiplantae</taxon>
        <taxon>Streptophyta</taxon>
        <taxon>Embryophyta</taxon>
        <taxon>Tracheophyta</taxon>
        <taxon>Spermatophyta</taxon>
        <taxon>Magnoliopsida</taxon>
        <taxon>eudicotyledons</taxon>
        <taxon>Gunneridae</taxon>
        <taxon>Pentapetalae</taxon>
        <taxon>Saxifragales</taxon>
        <taxon>Altingiaceae</taxon>
        <taxon>Liquidambar</taxon>
    </lineage>
</organism>
<dbReference type="Proteomes" id="UP001415857">
    <property type="component" value="Unassembled WGS sequence"/>
</dbReference>
<feature type="region of interest" description="Disordered" evidence="1">
    <location>
        <begin position="79"/>
        <end position="118"/>
    </location>
</feature>
<evidence type="ECO:0000313" key="2">
    <source>
        <dbReference type="EMBL" id="KAK9273838.1"/>
    </source>
</evidence>
<dbReference type="Pfam" id="PF11595">
    <property type="entry name" value="DUF3245"/>
    <property type="match status" value="1"/>
</dbReference>
<accession>A0AAP0RBF0</accession>
<comment type="caution">
    <text evidence="2">The sequence shown here is derived from an EMBL/GenBank/DDBJ whole genome shotgun (WGS) entry which is preliminary data.</text>
</comment>
<dbReference type="EMBL" id="JBBPBK010000012">
    <property type="protein sequence ID" value="KAK9273838.1"/>
    <property type="molecule type" value="Genomic_DNA"/>
</dbReference>
<evidence type="ECO:0000313" key="3">
    <source>
        <dbReference type="Proteomes" id="UP001415857"/>
    </source>
</evidence>
<feature type="compositionally biased region" description="Acidic residues" evidence="1">
    <location>
        <begin position="102"/>
        <end position="111"/>
    </location>
</feature>
<proteinExistence type="predicted"/>
<name>A0AAP0RBF0_LIQFO</name>
<reference evidence="2 3" key="1">
    <citation type="journal article" date="2024" name="Plant J.">
        <title>Genome sequences and population genomics reveal climatic adaptation and genomic divergence between two closely related sweetgum species.</title>
        <authorList>
            <person name="Xu W.Q."/>
            <person name="Ren C.Q."/>
            <person name="Zhang X.Y."/>
            <person name="Comes H.P."/>
            <person name="Liu X.H."/>
            <person name="Li Y.G."/>
            <person name="Kettle C.J."/>
            <person name="Jalonen R."/>
            <person name="Gaisberger H."/>
            <person name="Ma Y.Z."/>
            <person name="Qiu Y.X."/>
        </authorList>
    </citation>
    <scope>NUCLEOTIDE SEQUENCE [LARGE SCALE GENOMIC DNA]</scope>
    <source>
        <strain evidence="2">Hangzhou</strain>
    </source>
</reference>
<dbReference type="InterPro" id="IPR021641">
    <property type="entry name" value="DUF3245"/>
</dbReference>